<keyword evidence="4 7" id="KW-1133">Transmembrane helix</keyword>
<sequence>MGKVSRHGSSAPPRPPACSLSSRRLSSSLAAVAAPHSPRLTTPPKNLFQRTYHRRRSRLCDCEPDRNLTAMGSETFVEILLAILLPPVGVFLRYGIGMEFWICLLLTLLGYIPGIIYAIFVLVA</sequence>
<dbReference type="PROSITE" id="PS01309">
    <property type="entry name" value="UPF0057"/>
    <property type="match status" value="1"/>
</dbReference>
<accession>A0A8I6WMN6</accession>
<keyword evidence="3 7" id="KW-0812">Transmembrane</keyword>
<dbReference type="PANTHER" id="PTHR21659">
    <property type="entry name" value="HYDROPHOBIC PROTEIN RCI2 LOW TEMPERATURE AND SALT RESPONSIVE PROTEIN LTI6 -RELATED"/>
    <property type="match status" value="1"/>
</dbReference>
<dbReference type="Gramene" id="HORVU.MOREX.r2.1HG0010150.1">
    <property type="protein sequence ID" value="HORVU.MOREX.r2.1HG0010150.1"/>
    <property type="gene ID" value="HORVU.MOREX.r2.1HG0010150"/>
</dbReference>
<evidence type="ECO:0000256" key="5">
    <source>
        <dbReference type="ARBA" id="ARBA00023136"/>
    </source>
</evidence>
<dbReference type="InterPro" id="IPR000612">
    <property type="entry name" value="PMP3"/>
</dbReference>
<comment type="similarity">
    <text evidence="2">Belongs to the UPF0057 (PMP3) family.</text>
</comment>
<evidence type="ECO:0000313" key="8">
    <source>
        <dbReference type="EnsemblPlants" id="HORVU.MOREX.r3.1HG0013270.1"/>
    </source>
</evidence>
<protein>
    <submittedName>
        <fullName evidence="8">Uncharacterized protein</fullName>
    </submittedName>
</protein>
<evidence type="ECO:0000256" key="3">
    <source>
        <dbReference type="ARBA" id="ARBA00022692"/>
    </source>
</evidence>
<reference evidence="8" key="3">
    <citation type="submission" date="2022-01" db="UniProtKB">
        <authorList>
            <consortium name="EnsemblPlants"/>
        </authorList>
    </citation>
    <scope>IDENTIFICATION</scope>
    <source>
        <strain evidence="8">subsp. vulgare</strain>
    </source>
</reference>
<feature type="transmembrane region" description="Helical" evidence="7">
    <location>
        <begin position="76"/>
        <end position="94"/>
    </location>
</feature>
<evidence type="ECO:0000256" key="1">
    <source>
        <dbReference type="ARBA" id="ARBA00004370"/>
    </source>
</evidence>
<reference evidence="9" key="1">
    <citation type="journal article" date="2012" name="Nature">
        <title>A physical, genetic and functional sequence assembly of the barley genome.</title>
        <authorList>
            <consortium name="The International Barley Genome Sequencing Consortium"/>
            <person name="Mayer K.F."/>
            <person name="Waugh R."/>
            <person name="Brown J.W."/>
            <person name="Schulman A."/>
            <person name="Langridge P."/>
            <person name="Platzer M."/>
            <person name="Fincher G.B."/>
            <person name="Muehlbauer G.J."/>
            <person name="Sato K."/>
            <person name="Close T.J."/>
            <person name="Wise R.P."/>
            <person name="Stein N."/>
        </authorList>
    </citation>
    <scope>NUCLEOTIDE SEQUENCE [LARGE SCALE GENOMIC DNA]</scope>
    <source>
        <strain evidence="9">cv. Morex</strain>
    </source>
</reference>
<dbReference type="Gramene" id="HORVU.MOREX.r3.1HG0013270.1">
    <property type="protein sequence ID" value="HORVU.MOREX.r3.1HG0013270.1"/>
    <property type="gene ID" value="HORVU.MOREX.r3.1HG0013270"/>
</dbReference>
<reference evidence="8" key="2">
    <citation type="submission" date="2020-10" db="EMBL/GenBank/DDBJ databases">
        <authorList>
            <person name="Scholz U."/>
            <person name="Mascher M."/>
            <person name="Fiebig A."/>
        </authorList>
    </citation>
    <scope>NUCLEOTIDE SEQUENCE [LARGE SCALE GENOMIC DNA]</scope>
    <source>
        <strain evidence="8">cv. Morex</strain>
    </source>
</reference>
<evidence type="ECO:0000256" key="2">
    <source>
        <dbReference type="ARBA" id="ARBA00009530"/>
    </source>
</evidence>
<proteinExistence type="inferred from homology"/>
<keyword evidence="9" id="KW-1185">Reference proteome</keyword>
<comment type="subcellular location">
    <subcellularLocation>
        <location evidence="1">Membrane</location>
    </subcellularLocation>
</comment>
<evidence type="ECO:0000256" key="6">
    <source>
        <dbReference type="SAM" id="MobiDB-lite"/>
    </source>
</evidence>
<keyword evidence="5 7" id="KW-0472">Membrane</keyword>
<evidence type="ECO:0000256" key="7">
    <source>
        <dbReference type="SAM" id="Phobius"/>
    </source>
</evidence>
<dbReference type="PANTHER" id="PTHR21659:SF99">
    <property type="entry name" value="OS05G0122700 PROTEIN"/>
    <property type="match status" value="1"/>
</dbReference>
<feature type="region of interest" description="Disordered" evidence="6">
    <location>
        <begin position="1"/>
        <end position="21"/>
    </location>
</feature>
<dbReference type="Pfam" id="PF01679">
    <property type="entry name" value="Pmp3"/>
    <property type="match status" value="1"/>
</dbReference>
<name>A0A8I6WMN6_HORVV</name>
<evidence type="ECO:0000313" key="9">
    <source>
        <dbReference type="Proteomes" id="UP000011116"/>
    </source>
</evidence>
<dbReference type="EnsemblPlants" id="HORVU.MOREX.r3.1HG0013270.1">
    <property type="protein sequence ID" value="HORVU.MOREX.r3.1HG0013270.1"/>
    <property type="gene ID" value="HORVU.MOREX.r3.1HG0013270"/>
</dbReference>
<dbReference type="AlphaFoldDB" id="A0A8I6WMN6"/>
<organism evidence="8 9">
    <name type="scientific">Hordeum vulgare subsp. vulgare</name>
    <name type="common">Domesticated barley</name>
    <dbReference type="NCBI Taxonomy" id="112509"/>
    <lineage>
        <taxon>Eukaryota</taxon>
        <taxon>Viridiplantae</taxon>
        <taxon>Streptophyta</taxon>
        <taxon>Embryophyta</taxon>
        <taxon>Tracheophyta</taxon>
        <taxon>Spermatophyta</taxon>
        <taxon>Magnoliopsida</taxon>
        <taxon>Liliopsida</taxon>
        <taxon>Poales</taxon>
        <taxon>Poaceae</taxon>
        <taxon>BOP clade</taxon>
        <taxon>Pooideae</taxon>
        <taxon>Triticodae</taxon>
        <taxon>Triticeae</taxon>
        <taxon>Hordeinae</taxon>
        <taxon>Hordeum</taxon>
    </lineage>
</organism>
<evidence type="ECO:0000256" key="4">
    <source>
        <dbReference type="ARBA" id="ARBA00022989"/>
    </source>
</evidence>
<dbReference type="Proteomes" id="UP000011116">
    <property type="component" value="Chromosome 1H"/>
</dbReference>
<dbReference type="GO" id="GO:0016020">
    <property type="term" value="C:membrane"/>
    <property type="evidence" value="ECO:0007669"/>
    <property type="project" value="UniProtKB-SubCell"/>
</dbReference>
<feature type="transmembrane region" description="Helical" evidence="7">
    <location>
        <begin position="100"/>
        <end position="123"/>
    </location>
</feature>